<feature type="transmembrane region" description="Helical" evidence="6">
    <location>
        <begin position="178"/>
        <end position="198"/>
    </location>
</feature>
<dbReference type="InterPro" id="IPR052706">
    <property type="entry name" value="Membrane-Transporter-like"/>
</dbReference>
<dbReference type="OrthoDB" id="9771198at2"/>
<dbReference type="CDD" id="cd07042">
    <property type="entry name" value="STAS_SulP_like_sulfate_transporter"/>
    <property type="match status" value="1"/>
</dbReference>
<evidence type="ECO:0000256" key="6">
    <source>
        <dbReference type="SAM" id="Phobius"/>
    </source>
</evidence>
<dbReference type="Pfam" id="PF00916">
    <property type="entry name" value="Sulfate_transp"/>
    <property type="match status" value="2"/>
</dbReference>
<dbReference type="PANTHER" id="PTHR43310">
    <property type="entry name" value="SULFATE TRANSPORTER YBAR-RELATED"/>
    <property type="match status" value="1"/>
</dbReference>
<evidence type="ECO:0000256" key="1">
    <source>
        <dbReference type="ARBA" id="ARBA00004141"/>
    </source>
</evidence>
<evidence type="ECO:0000256" key="4">
    <source>
        <dbReference type="ARBA" id="ARBA00023136"/>
    </source>
</evidence>
<dbReference type="Gene3D" id="3.30.750.24">
    <property type="entry name" value="STAS domain"/>
    <property type="match status" value="1"/>
</dbReference>
<gene>
    <name evidence="8" type="ORF">FH969_02060</name>
</gene>
<dbReference type="InterPro" id="IPR011547">
    <property type="entry name" value="SLC26A/SulP_dom"/>
</dbReference>
<comment type="caution">
    <text evidence="8">The sequence shown here is derived from an EMBL/GenBank/DDBJ whole genome shotgun (WGS) entry which is preliminary data.</text>
</comment>
<dbReference type="GO" id="GO:0016020">
    <property type="term" value="C:membrane"/>
    <property type="evidence" value="ECO:0007669"/>
    <property type="project" value="UniProtKB-SubCell"/>
</dbReference>
<feature type="transmembrane region" description="Helical" evidence="6">
    <location>
        <begin position="24"/>
        <end position="45"/>
    </location>
</feature>
<comment type="subcellular location">
    <subcellularLocation>
        <location evidence="1">Membrane</location>
        <topology evidence="1">Multi-pass membrane protein</topology>
    </subcellularLocation>
</comment>
<dbReference type="InterPro" id="IPR002645">
    <property type="entry name" value="STAS_dom"/>
</dbReference>
<dbReference type="PANTHER" id="PTHR43310:SF1">
    <property type="entry name" value="SULFATE TRANSPORTER YBAR-RELATED"/>
    <property type="match status" value="1"/>
</dbReference>
<feature type="compositionally biased region" description="Basic and acidic residues" evidence="5">
    <location>
        <begin position="410"/>
        <end position="428"/>
    </location>
</feature>
<dbReference type="EMBL" id="VENP01000004">
    <property type="protein sequence ID" value="TNU76688.1"/>
    <property type="molecule type" value="Genomic_DNA"/>
</dbReference>
<dbReference type="PROSITE" id="PS50801">
    <property type="entry name" value="STAS"/>
    <property type="match status" value="1"/>
</dbReference>
<name>A0A5C5BGT3_9MICO</name>
<feature type="transmembrane region" description="Helical" evidence="6">
    <location>
        <begin position="149"/>
        <end position="166"/>
    </location>
</feature>
<dbReference type="Pfam" id="PF01740">
    <property type="entry name" value="STAS"/>
    <property type="match status" value="1"/>
</dbReference>
<evidence type="ECO:0000256" key="5">
    <source>
        <dbReference type="SAM" id="MobiDB-lite"/>
    </source>
</evidence>
<dbReference type="AlphaFoldDB" id="A0A5C5BGT3"/>
<keyword evidence="2 6" id="KW-0812">Transmembrane</keyword>
<feature type="transmembrane region" description="Helical" evidence="6">
    <location>
        <begin position="323"/>
        <end position="340"/>
    </location>
</feature>
<feature type="domain" description="STAS" evidence="7">
    <location>
        <begin position="428"/>
        <end position="525"/>
    </location>
</feature>
<keyword evidence="9" id="KW-1185">Reference proteome</keyword>
<keyword evidence="4 6" id="KW-0472">Membrane</keyword>
<proteinExistence type="predicted"/>
<evidence type="ECO:0000259" key="7">
    <source>
        <dbReference type="PROSITE" id="PS50801"/>
    </source>
</evidence>
<feature type="transmembrane region" description="Helical" evidence="6">
    <location>
        <begin position="126"/>
        <end position="143"/>
    </location>
</feature>
<protein>
    <submittedName>
        <fullName evidence="8">SulP family inorganic anion transporter</fullName>
    </submittedName>
</protein>
<feature type="transmembrane region" description="Helical" evidence="6">
    <location>
        <begin position="300"/>
        <end position="317"/>
    </location>
</feature>
<dbReference type="SUPFAM" id="SSF52091">
    <property type="entry name" value="SpoIIaa-like"/>
    <property type="match status" value="1"/>
</dbReference>
<accession>A0A5C5BGT3</accession>
<dbReference type="Proteomes" id="UP000313849">
    <property type="component" value="Unassembled WGS sequence"/>
</dbReference>
<sequence length="525" mass="54852">MRTLTRVTTVRAALASPRRLRAEVLGGLVVALILIPESIAFSVIVGVDPRVGLFTTVTMSIAIAFTGGRPAMISAATGAVSLVVAPLAHAHGVDYLVATVLLAGVVQVVVGVLGVARLMRFIPRSVMVGFVNALASLVFISQLPQLVGVPWLVYPLVVAGVVIIWLTPRLTTAIPPPLVAVVVLSVVVLVGHLAVPTVGDQGALPTSLPTLGLPDVPLTFETLRIIGPTAVAMALVGLMESLLTAKLVDDLTDTPSSKTREAWGQGVANVVTGLFGGMGGCAEIGPTIVNVRQTGARSRVSTFLAGALLLGLVLLLGDAVARIPMAALVAVMLMVAFTTFEWRAIAPRTLRRMPKSETAVMLTTLLTTIVTHNLAIGVILGVLVAGVLFANRVAQVTTVTRVARVTRLGDTDEARDGEHTSDGERTCEHPSGNASDGEQTYAIEGELFFASANAVIESFDYTGDPDRVVLDLTGAQVWDASGVAALDAVVEKYARHGTRVRMVGLGERSAARLERLRGHLGGLGQ</sequence>
<evidence type="ECO:0000313" key="9">
    <source>
        <dbReference type="Proteomes" id="UP000313849"/>
    </source>
</evidence>
<evidence type="ECO:0000313" key="8">
    <source>
        <dbReference type="EMBL" id="TNU76688.1"/>
    </source>
</evidence>
<feature type="transmembrane region" description="Helical" evidence="6">
    <location>
        <begin position="95"/>
        <end position="119"/>
    </location>
</feature>
<organism evidence="8 9">
    <name type="scientific">Miniimonas arenae</name>
    <dbReference type="NCBI Taxonomy" id="676201"/>
    <lineage>
        <taxon>Bacteria</taxon>
        <taxon>Bacillati</taxon>
        <taxon>Actinomycetota</taxon>
        <taxon>Actinomycetes</taxon>
        <taxon>Micrococcales</taxon>
        <taxon>Beutenbergiaceae</taxon>
        <taxon>Miniimonas</taxon>
    </lineage>
</organism>
<feature type="region of interest" description="Disordered" evidence="5">
    <location>
        <begin position="410"/>
        <end position="436"/>
    </location>
</feature>
<feature type="transmembrane region" description="Helical" evidence="6">
    <location>
        <begin position="360"/>
        <end position="389"/>
    </location>
</feature>
<keyword evidence="3 6" id="KW-1133">Transmembrane helix</keyword>
<evidence type="ECO:0000256" key="2">
    <source>
        <dbReference type="ARBA" id="ARBA00022692"/>
    </source>
</evidence>
<dbReference type="InterPro" id="IPR036513">
    <property type="entry name" value="STAS_dom_sf"/>
</dbReference>
<evidence type="ECO:0000256" key="3">
    <source>
        <dbReference type="ARBA" id="ARBA00022989"/>
    </source>
</evidence>
<reference evidence="8 9" key="1">
    <citation type="submission" date="2019-06" db="EMBL/GenBank/DDBJ databases">
        <title>Draft genome sequence of Miniimonas arenae KCTC 19750T isolated from sea sand.</title>
        <authorList>
            <person name="Park S.-J."/>
        </authorList>
    </citation>
    <scope>NUCLEOTIDE SEQUENCE [LARGE SCALE GENOMIC DNA]</scope>
    <source>
        <strain evidence="8 9">KCTC 19750</strain>
    </source>
</reference>
<feature type="transmembrane region" description="Helical" evidence="6">
    <location>
        <begin position="218"/>
        <end position="238"/>
    </location>
</feature>